<comment type="caution">
    <text evidence="1">The sequence shown here is derived from an EMBL/GenBank/DDBJ whole genome shotgun (WGS) entry which is preliminary data.</text>
</comment>
<keyword evidence="2" id="KW-1185">Reference proteome</keyword>
<gene>
    <name evidence="1" type="primary">vip1_2</name>
    <name evidence="1" type="ORF">DSO57_1015530</name>
</gene>
<evidence type="ECO:0000313" key="2">
    <source>
        <dbReference type="Proteomes" id="UP001165960"/>
    </source>
</evidence>
<organism evidence="1 2">
    <name type="scientific">Entomophthora muscae</name>
    <dbReference type="NCBI Taxonomy" id="34485"/>
    <lineage>
        <taxon>Eukaryota</taxon>
        <taxon>Fungi</taxon>
        <taxon>Fungi incertae sedis</taxon>
        <taxon>Zoopagomycota</taxon>
        <taxon>Entomophthoromycotina</taxon>
        <taxon>Entomophthoromycetes</taxon>
        <taxon>Entomophthorales</taxon>
        <taxon>Entomophthoraceae</taxon>
        <taxon>Entomophthora</taxon>
    </lineage>
</organism>
<protein>
    <submittedName>
        <fullName evidence="1">Protein vip1</fullName>
    </submittedName>
</protein>
<accession>A0ACC2RJN3</accession>
<dbReference type="EMBL" id="QTSX02007161">
    <property type="protein sequence ID" value="KAJ9050313.1"/>
    <property type="molecule type" value="Genomic_DNA"/>
</dbReference>
<name>A0ACC2RJN3_9FUNG</name>
<dbReference type="Proteomes" id="UP001165960">
    <property type="component" value="Unassembled WGS sequence"/>
</dbReference>
<sequence length="322" mass="35932">MSNNFKDFKFPESSTPRLIKVTQLSPSTEEQVVQEFFRFCGKVVEFAIGKSEDEKSQEALVLFEKDSAAKTAIMLSNSLIGDRKIVVQPYYSEFQVKANSESGSSQNKDGASQSRENSASTQSEEKNSQAGSSLWSTLWSTGYQLTQTVVQATQELDSQYKISDQMNAYLEKAKEETKKLDEQYQVSQTANELDSKYGVVEKLSQAASTAKEYGNMALETEQGKKVQEMYEKAVNSASELKVEAYRALNIESEENSENNQEASKEQNNSSEETTKDQNKQSEETSNKQNFSSEDVNSQVSAETLAESKPDSPKILKTEVISI</sequence>
<proteinExistence type="predicted"/>
<evidence type="ECO:0000313" key="1">
    <source>
        <dbReference type="EMBL" id="KAJ9050313.1"/>
    </source>
</evidence>
<reference evidence="1" key="1">
    <citation type="submission" date="2022-04" db="EMBL/GenBank/DDBJ databases">
        <title>Genome of the entomopathogenic fungus Entomophthora muscae.</title>
        <authorList>
            <person name="Elya C."/>
            <person name="Lovett B.R."/>
            <person name="Lee E."/>
            <person name="Macias A.M."/>
            <person name="Hajek A.E."/>
            <person name="De Bivort B.L."/>
            <person name="Kasson M.T."/>
            <person name="De Fine Licht H.H."/>
            <person name="Stajich J.E."/>
        </authorList>
    </citation>
    <scope>NUCLEOTIDE SEQUENCE</scope>
    <source>
        <strain evidence="1">Berkeley</strain>
    </source>
</reference>